<dbReference type="OrthoDB" id="5596615at2759"/>
<comment type="caution">
    <text evidence="2">The sequence shown here is derived from an EMBL/GenBank/DDBJ whole genome shotgun (WGS) entry which is preliminary data.</text>
</comment>
<organism evidence="2 3">
    <name type="scientific">Coemansia biformis</name>
    <dbReference type="NCBI Taxonomy" id="1286918"/>
    <lineage>
        <taxon>Eukaryota</taxon>
        <taxon>Fungi</taxon>
        <taxon>Fungi incertae sedis</taxon>
        <taxon>Zoopagomycota</taxon>
        <taxon>Kickxellomycotina</taxon>
        <taxon>Kickxellomycetes</taxon>
        <taxon>Kickxellales</taxon>
        <taxon>Kickxellaceae</taxon>
        <taxon>Coemansia</taxon>
    </lineage>
</organism>
<dbReference type="AlphaFoldDB" id="A0A9W8CZL2"/>
<feature type="non-terminal residue" evidence="2">
    <location>
        <position position="280"/>
    </location>
</feature>
<feature type="compositionally biased region" description="Low complexity" evidence="1">
    <location>
        <begin position="26"/>
        <end position="40"/>
    </location>
</feature>
<keyword evidence="3" id="KW-1185">Reference proteome</keyword>
<reference evidence="2" key="1">
    <citation type="submission" date="2022-07" db="EMBL/GenBank/DDBJ databases">
        <title>Phylogenomic reconstructions and comparative analyses of Kickxellomycotina fungi.</title>
        <authorList>
            <person name="Reynolds N.K."/>
            <person name="Stajich J.E."/>
            <person name="Barry K."/>
            <person name="Grigoriev I.V."/>
            <person name="Crous P."/>
            <person name="Smith M.E."/>
        </authorList>
    </citation>
    <scope>NUCLEOTIDE SEQUENCE</scope>
    <source>
        <strain evidence="2">BCRC 34381</strain>
    </source>
</reference>
<name>A0A9W8CZL2_9FUNG</name>
<proteinExistence type="predicted"/>
<evidence type="ECO:0000313" key="3">
    <source>
        <dbReference type="Proteomes" id="UP001143981"/>
    </source>
</evidence>
<feature type="region of interest" description="Disordered" evidence="1">
    <location>
        <begin position="1"/>
        <end position="58"/>
    </location>
</feature>
<accession>A0A9W8CZL2</accession>
<dbReference type="Proteomes" id="UP001143981">
    <property type="component" value="Unassembled WGS sequence"/>
</dbReference>
<evidence type="ECO:0000256" key="1">
    <source>
        <dbReference type="SAM" id="MobiDB-lite"/>
    </source>
</evidence>
<sequence length="280" mass="29536">MPSIARWGQLQAAGATPEQQRRRRLLQMQMQMQPQTQRRQATTGADDSRTAPNGHACQNAQPASVAILAAATAHAPTAIPAPAAAPPPIAAPAPAANSTAITPPVPAGFASENDSFSSTQVYVMGHPGSGSPVTERNSPSLPEHRAPRVIPPIGPRAPAGARLPAPLDPDPAPGEADDFPAIRRAVYALLSAERRDAQAARMHQRRMSTSPMGITPDSALREQLILADVPDVHQSQSRIDRLVVIRPTDDDVIVVESKPGGSKRTTTSIEAIYQVVSSDS</sequence>
<dbReference type="EMBL" id="JANBOI010000321">
    <property type="protein sequence ID" value="KAJ1731509.1"/>
    <property type="molecule type" value="Genomic_DNA"/>
</dbReference>
<protein>
    <submittedName>
        <fullName evidence="2">Uncharacterized protein</fullName>
    </submittedName>
</protein>
<gene>
    <name evidence="2" type="ORF">LPJ61_002501</name>
</gene>
<evidence type="ECO:0000313" key="2">
    <source>
        <dbReference type="EMBL" id="KAJ1731509.1"/>
    </source>
</evidence>